<accession>A0A5J5AZ49</accession>
<dbReference type="Proteomes" id="UP000325577">
    <property type="component" value="Linkage Group LG17"/>
</dbReference>
<reference evidence="4 5" key="1">
    <citation type="submission" date="2019-09" db="EMBL/GenBank/DDBJ databases">
        <title>A chromosome-level genome assembly of the Chinese tupelo Nyssa sinensis.</title>
        <authorList>
            <person name="Yang X."/>
            <person name="Kang M."/>
            <person name="Yang Y."/>
            <person name="Xiong H."/>
            <person name="Wang M."/>
            <person name="Zhang Z."/>
            <person name="Wang Z."/>
            <person name="Wu H."/>
            <person name="Ma T."/>
            <person name="Liu J."/>
            <person name="Xi Z."/>
        </authorList>
    </citation>
    <scope>NUCLEOTIDE SEQUENCE [LARGE SCALE GENOMIC DNA]</scope>
    <source>
        <strain evidence="4">J267</strain>
        <tissue evidence="4">Leaf</tissue>
    </source>
</reference>
<organism evidence="4 5">
    <name type="scientific">Nyssa sinensis</name>
    <dbReference type="NCBI Taxonomy" id="561372"/>
    <lineage>
        <taxon>Eukaryota</taxon>
        <taxon>Viridiplantae</taxon>
        <taxon>Streptophyta</taxon>
        <taxon>Embryophyta</taxon>
        <taxon>Tracheophyta</taxon>
        <taxon>Spermatophyta</taxon>
        <taxon>Magnoliopsida</taxon>
        <taxon>eudicotyledons</taxon>
        <taxon>Gunneridae</taxon>
        <taxon>Pentapetalae</taxon>
        <taxon>asterids</taxon>
        <taxon>Cornales</taxon>
        <taxon>Nyssaceae</taxon>
        <taxon>Nyssa</taxon>
    </lineage>
</organism>
<evidence type="ECO:0000313" key="4">
    <source>
        <dbReference type="EMBL" id="KAA8535649.1"/>
    </source>
</evidence>
<keyword evidence="5" id="KW-1185">Reference proteome</keyword>
<evidence type="ECO:0000256" key="1">
    <source>
        <dbReference type="SAM" id="MobiDB-lite"/>
    </source>
</evidence>
<gene>
    <name evidence="4" type="ORF">F0562_030652</name>
</gene>
<evidence type="ECO:0000259" key="3">
    <source>
        <dbReference type="Pfam" id="PF03732"/>
    </source>
</evidence>
<keyword evidence="2" id="KW-0732">Signal</keyword>
<feature type="domain" description="Retrotransposon gag" evidence="3">
    <location>
        <begin position="73"/>
        <end position="162"/>
    </location>
</feature>
<dbReference type="OrthoDB" id="1194039at2759"/>
<name>A0A5J5AZ49_9ASTE</name>
<dbReference type="EMBL" id="CM018040">
    <property type="protein sequence ID" value="KAA8535649.1"/>
    <property type="molecule type" value="Genomic_DNA"/>
</dbReference>
<feature type="chain" id="PRO_5023805987" description="Retrotransposon gag domain-containing protein" evidence="2">
    <location>
        <begin position="26"/>
        <end position="263"/>
    </location>
</feature>
<evidence type="ECO:0000313" key="5">
    <source>
        <dbReference type="Proteomes" id="UP000325577"/>
    </source>
</evidence>
<dbReference type="PANTHER" id="PTHR33223:SF6">
    <property type="entry name" value="CCHC-TYPE DOMAIN-CONTAINING PROTEIN"/>
    <property type="match status" value="1"/>
</dbReference>
<feature type="compositionally biased region" description="Acidic residues" evidence="1">
    <location>
        <begin position="241"/>
        <end position="257"/>
    </location>
</feature>
<evidence type="ECO:0000256" key="2">
    <source>
        <dbReference type="SAM" id="SignalP"/>
    </source>
</evidence>
<protein>
    <recommendedName>
        <fullName evidence="3">Retrotransposon gag domain-containing protein</fullName>
    </recommendedName>
</protein>
<feature type="signal peptide" evidence="2">
    <location>
        <begin position="1"/>
        <end position="25"/>
    </location>
</feature>
<dbReference type="PANTHER" id="PTHR33223">
    <property type="entry name" value="CCHC-TYPE DOMAIN-CONTAINING PROTEIN"/>
    <property type="match status" value="1"/>
</dbReference>
<dbReference type="InterPro" id="IPR005162">
    <property type="entry name" value="Retrotrans_gag_dom"/>
</dbReference>
<sequence>MIRSIAWKPSWAFFLMLTSVHVVKCSVSQSVLPKLTKLEFPRYQGGDDPTSWICRAEQFFEFQQIEPEERVSLAAYHLEGDAQLWYQLLKEEGEVISWALLKEGLHARFGSTEIEDFFGDLTKFRQSSIVREYQTQFEKLLAQAGKLTTPQQVGCFTNGLKEPIQVEVQAARPTTLSAAVGLARLYEAKLASQTKRSFTPAEIEERRKKDLCFHCNDKFSPCHLCKKLFIMEACYLEEDDGDIDFPTEPENDSENTEEAPTVS</sequence>
<dbReference type="Pfam" id="PF03732">
    <property type="entry name" value="Retrotrans_gag"/>
    <property type="match status" value="1"/>
</dbReference>
<dbReference type="AlphaFoldDB" id="A0A5J5AZ49"/>
<proteinExistence type="predicted"/>
<feature type="region of interest" description="Disordered" evidence="1">
    <location>
        <begin position="241"/>
        <end position="263"/>
    </location>
</feature>